<feature type="coiled-coil region" evidence="1">
    <location>
        <begin position="305"/>
        <end position="406"/>
    </location>
</feature>
<keyword evidence="4" id="KW-1185">Reference proteome</keyword>
<organism evidence="3 4">
    <name type="scientific">Thalictrum thalictroides</name>
    <name type="common">Rue-anemone</name>
    <name type="synonym">Anemone thalictroides</name>
    <dbReference type="NCBI Taxonomy" id="46969"/>
    <lineage>
        <taxon>Eukaryota</taxon>
        <taxon>Viridiplantae</taxon>
        <taxon>Streptophyta</taxon>
        <taxon>Embryophyta</taxon>
        <taxon>Tracheophyta</taxon>
        <taxon>Spermatophyta</taxon>
        <taxon>Magnoliopsida</taxon>
        <taxon>Ranunculales</taxon>
        <taxon>Ranunculaceae</taxon>
        <taxon>Thalictroideae</taxon>
        <taxon>Thalictrum</taxon>
    </lineage>
</organism>
<evidence type="ECO:0000313" key="4">
    <source>
        <dbReference type="Proteomes" id="UP000554482"/>
    </source>
</evidence>
<name>A0A7J6UYB0_THATH</name>
<dbReference type="Proteomes" id="UP000554482">
    <property type="component" value="Unassembled WGS sequence"/>
</dbReference>
<feature type="region of interest" description="Disordered" evidence="2">
    <location>
        <begin position="662"/>
        <end position="706"/>
    </location>
</feature>
<sequence length="769" mass="88749">MATKLLFSEEEMMVDECVGYPKAYAKLCRDHHINPYAHRPPFTFMPFALPPQEVSRTRDLDKLFPIIDLEAKPSTKPQIYVNILWKQLSHLGNAGFDPAKFRVDPYGNVLYYHADSASPLAWEIDHWFPYSRGGKTVPCNLRLLQRQVYKKKHNKLEFLVPWWDLQLGVSVNQFLSIFASSNSDFRCRAFSLLFSEGENKELNDSQTVDSYIFPQHFVGLKEKVGLAPAAIVLSRRESSDSSSVLRSVDVNRKSRAHCSATDARKFLVDENEPLCKSIQMFRPSVSKENDDPNDDINPYLTIALARDSLRQREEMQAEIRKLDMDLDDLNKKNEVERVTLQDLESVLIKRRRRAEKSRRLAEAQSSYKALLEKMIRDAMHQSVIYKEQLRLNQAATSALMARLEAQKAICDSSERDLHRKFKQRDEIEKQIRPQWEHGRKRSRMDEILPDEEKDCKALLYLPEIKPRKTPQKELRKFLEEEQKASEAGLSLTKELVQEQRKSSYAHILKEKPWEHKFSDSIKDETPIEDMFQKIDFGEVKKRMKNIADSVPQSPEKEDEECRKQRGKGNVEKWLQLLLDDSKDNSPLTSPCRITFEEEKSKTDDIIEKLNLKNPQKEIRFLKVPVSEEKAGFNQNCDEIKTKEVQEKDGGKRTENALKVNGNNMYDRSNVNEVSNNTGKGIGSSMSFGAKERRERSGKEKELTRSESARAFRPIPYSPSVILVGMKKGVDCLGKKPITICSDEDNDEDQSLTSNFFKSSVKNIKKAVKI</sequence>
<comment type="caution">
    <text evidence="3">The sequence shown here is derived from an EMBL/GenBank/DDBJ whole genome shotgun (WGS) entry which is preliminary data.</text>
</comment>
<feature type="compositionally biased region" description="Basic and acidic residues" evidence="2">
    <location>
        <begin position="689"/>
        <end position="706"/>
    </location>
</feature>
<dbReference type="AlphaFoldDB" id="A0A7J6UYB0"/>
<dbReference type="OrthoDB" id="608866at2759"/>
<keyword evidence="1" id="KW-0175">Coiled coil</keyword>
<accession>A0A7J6UYB0</accession>
<evidence type="ECO:0000313" key="3">
    <source>
        <dbReference type="EMBL" id="KAF5177623.1"/>
    </source>
</evidence>
<reference evidence="3 4" key="1">
    <citation type="submission" date="2020-06" db="EMBL/GenBank/DDBJ databases">
        <title>Transcriptomic and genomic resources for Thalictrum thalictroides and T. hernandezii: Facilitating candidate gene discovery in an emerging model plant lineage.</title>
        <authorList>
            <person name="Arias T."/>
            <person name="Riano-Pachon D.M."/>
            <person name="Di Stilio V.S."/>
        </authorList>
    </citation>
    <scope>NUCLEOTIDE SEQUENCE [LARGE SCALE GENOMIC DNA]</scope>
    <source>
        <strain evidence="4">cv. WT478/WT964</strain>
        <tissue evidence="3">Leaves</tissue>
    </source>
</reference>
<proteinExistence type="predicted"/>
<feature type="compositionally biased region" description="Polar residues" evidence="2">
    <location>
        <begin position="662"/>
        <end position="686"/>
    </location>
</feature>
<dbReference type="PANTHER" id="PTHR33427">
    <property type="entry name" value="HNH ENDONUCLEASE"/>
    <property type="match status" value="1"/>
</dbReference>
<evidence type="ECO:0000256" key="2">
    <source>
        <dbReference type="SAM" id="MobiDB-lite"/>
    </source>
</evidence>
<evidence type="ECO:0000256" key="1">
    <source>
        <dbReference type="SAM" id="Coils"/>
    </source>
</evidence>
<dbReference type="PANTHER" id="PTHR33427:SF2">
    <property type="entry name" value="TRICHOHYALIN"/>
    <property type="match status" value="1"/>
</dbReference>
<gene>
    <name evidence="3" type="ORF">FRX31_032789</name>
</gene>
<protein>
    <submittedName>
        <fullName evidence="3">Trichohyalin</fullName>
    </submittedName>
</protein>
<dbReference type="EMBL" id="JABWDY010041145">
    <property type="protein sequence ID" value="KAF5177623.1"/>
    <property type="molecule type" value="Genomic_DNA"/>
</dbReference>